<feature type="region of interest" description="Disordered" evidence="1">
    <location>
        <begin position="299"/>
        <end position="326"/>
    </location>
</feature>
<evidence type="ECO:0000256" key="1">
    <source>
        <dbReference type="SAM" id="MobiDB-lite"/>
    </source>
</evidence>
<protein>
    <submittedName>
        <fullName evidence="2">Uncharacterized protein</fullName>
    </submittedName>
</protein>
<proteinExistence type="predicted"/>
<name>A0A7S3G369_9EUKA</name>
<dbReference type="InterPro" id="IPR011990">
    <property type="entry name" value="TPR-like_helical_dom_sf"/>
</dbReference>
<feature type="compositionally biased region" description="Basic and acidic residues" evidence="1">
    <location>
        <begin position="299"/>
        <end position="311"/>
    </location>
</feature>
<gene>
    <name evidence="2" type="ORF">PBIL07802_LOCUS11010</name>
</gene>
<dbReference type="AlphaFoldDB" id="A0A7S3G369"/>
<sequence>MAGRSDEVQKMLGFGAALQEKFDFENAAKFYVKAAESCPDDEEILDMAAESLLEAGEPEKALEMLQKSIAVAPEGNFEKYSNLGQLLEGFDALHSYQKATQLLQRDMEKTREEGKQEEYAILSDRLASMLCTITDLYLTDLCYEENAESECERLLAAAMQAASELNMEPVVTLASVRISQQRPEEAEELLVKAKGILDKIISDDANALPSYSVRTTLLRLLIEMGRGEEAVDVSSNLLDENDQVFESWYLRAFAFKVLDDPKGVIETLSQAHEVLGKAEPDTPDMVGAMEELMKEAIERAKAKGIDPNEKEEAGEEEEEGEKEDDE</sequence>
<feature type="compositionally biased region" description="Acidic residues" evidence="1">
    <location>
        <begin position="312"/>
        <end position="326"/>
    </location>
</feature>
<dbReference type="Gene3D" id="1.25.40.10">
    <property type="entry name" value="Tetratricopeptide repeat domain"/>
    <property type="match status" value="2"/>
</dbReference>
<accession>A0A7S3G369</accession>
<dbReference type="SUPFAM" id="SSF48452">
    <property type="entry name" value="TPR-like"/>
    <property type="match status" value="1"/>
</dbReference>
<dbReference type="EMBL" id="HBIB01017022">
    <property type="protein sequence ID" value="CAE0248813.1"/>
    <property type="molecule type" value="Transcribed_RNA"/>
</dbReference>
<evidence type="ECO:0000313" key="2">
    <source>
        <dbReference type="EMBL" id="CAE0248813.1"/>
    </source>
</evidence>
<dbReference type="CDD" id="cd24142">
    <property type="entry name" value="ACL4-like"/>
    <property type="match status" value="1"/>
</dbReference>
<organism evidence="2">
    <name type="scientific">Palpitomonas bilix</name>
    <dbReference type="NCBI Taxonomy" id="652834"/>
    <lineage>
        <taxon>Eukaryota</taxon>
        <taxon>Eukaryota incertae sedis</taxon>
    </lineage>
</organism>
<reference evidence="2" key="1">
    <citation type="submission" date="2021-01" db="EMBL/GenBank/DDBJ databases">
        <authorList>
            <person name="Corre E."/>
            <person name="Pelletier E."/>
            <person name="Niang G."/>
            <person name="Scheremetjew M."/>
            <person name="Finn R."/>
            <person name="Kale V."/>
            <person name="Holt S."/>
            <person name="Cochrane G."/>
            <person name="Meng A."/>
            <person name="Brown T."/>
            <person name="Cohen L."/>
        </authorList>
    </citation>
    <scope>NUCLEOTIDE SEQUENCE</scope>
    <source>
        <strain evidence="2">NIES-2562</strain>
    </source>
</reference>